<feature type="transmembrane region" description="Helical" evidence="8">
    <location>
        <begin position="37"/>
        <end position="59"/>
    </location>
</feature>
<dbReference type="GO" id="GO:0016780">
    <property type="term" value="F:phosphotransferase activity, for other substituted phosphate groups"/>
    <property type="evidence" value="ECO:0007669"/>
    <property type="project" value="InterPro"/>
</dbReference>
<dbReference type="RefSeq" id="WP_068748561.1">
    <property type="nucleotide sequence ID" value="NZ_LOHZ01000032.1"/>
</dbReference>
<reference evidence="9 10" key="1">
    <citation type="submission" date="2015-12" db="EMBL/GenBank/DDBJ databases">
        <title>Draft genome of Thermovenabulum gondwanense isolated from a red thermophilic microbial mat colonisisng an outflow channel of a bore well.</title>
        <authorList>
            <person name="Patel B.K."/>
        </authorList>
    </citation>
    <scope>NUCLEOTIDE SEQUENCE [LARGE SCALE GENOMIC DNA]</scope>
    <source>
        <strain evidence="9 10">R270</strain>
    </source>
</reference>
<dbReference type="GO" id="GO:0046872">
    <property type="term" value="F:metal ion binding"/>
    <property type="evidence" value="ECO:0007669"/>
    <property type="project" value="UniProtKB-KW"/>
</dbReference>
<keyword evidence="4 8" id="KW-0812">Transmembrane</keyword>
<dbReference type="GO" id="GO:0005886">
    <property type="term" value="C:plasma membrane"/>
    <property type="evidence" value="ECO:0007669"/>
    <property type="project" value="UniProtKB-SubCell"/>
</dbReference>
<keyword evidence="10" id="KW-1185">Reference proteome</keyword>
<dbReference type="PANTHER" id="PTHR22926:SF3">
    <property type="entry name" value="UNDECAPRENYL-PHOSPHATE ALPHA-N-ACETYLGLUCOSAMINYL 1-PHOSPHATE TRANSFERASE"/>
    <property type="match status" value="1"/>
</dbReference>
<feature type="transmembrane region" description="Helical" evidence="8">
    <location>
        <begin position="6"/>
        <end position="25"/>
    </location>
</feature>
<organism evidence="9 10">
    <name type="scientific">Thermovenabulum gondwanense</name>
    <dbReference type="NCBI Taxonomy" id="520767"/>
    <lineage>
        <taxon>Bacteria</taxon>
        <taxon>Bacillati</taxon>
        <taxon>Bacillota</taxon>
        <taxon>Clostridia</taxon>
        <taxon>Thermosediminibacterales</taxon>
        <taxon>Thermosediminibacteraceae</taxon>
        <taxon>Thermovenabulum</taxon>
    </lineage>
</organism>
<feature type="transmembrane region" description="Helical" evidence="8">
    <location>
        <begin position="97"/>
        <end position="122"/>
    </location>
</feature>
<gene>
    <name evidence="9" type="ORF">ATZ99_14410</name>
</gene>
<keyword evidence="7" id="KW-0460">Magnesium</keyword>
<protein>
    <recommendedName>
        <fullName evidence="11">Phospho-N-acetylmuramoyl-pentapeptide-transferase</fullName>
    </recommendedName>
</protein>
<evidence type="ECO:0000313" key="9">
    <source>
        <dbReference type="EMBL" id="KYO65803.1"/>
    </source>
</evidence>
<evidence type="ECO:0000256" key="4">
    <source>
        <dbReference type="ARBA" id="ARBA00022692"/>
    </source>
</evidence>
<accession>A0A162MGM5</accession>
<proteinExistence type="predicted"/>
<evidence type="ECO:0000256" key="8">
    <source>
        <dbReference type="SAM" id="Phobius"/>
    </source>
</evidence>
<feature type="transmembrane region" description="Helical" evidence="8">
    <location>
        <begin position="65"/>
        <end position="85"/>
    </location>
</feature>
<keyword evidence="3" id="KW-0808">Transferase</keyword>
<keyword evidence="7" id="KW-0479">Metal-binding</keyword>
<feature type="transmembrane region" description="Helical" evidence="8">
    <location>
        <begin position="181"/>
        <end position="198"/>
    </location>
</feature>
<comment type="cofactor">
    <cofactor evidence="7">
        <name>Mg(2+)</name>
        <dbReference type="ChEBI" id="CHEBI:18420"/>
    </cofactor>
</comment>
<evidence type="ECO:0000313" key="10">
    <source>
        <dbReference type="Proteomes" id="UP000075737"/>
    </source>
</evidence>
<dbReference type="Proteomes" id="UP000075737">
    <property type="component" value="Unassembled WGS sequence"/>
</dbReference>
<dbReference type="AlphaFoldDB" id="A0A162MGM5"/>
<name>A0A162MGM5_9FIRM</name>
<feature type="transmembrane region" description="Helical" evidence="8">
    <location>
        <begin position="210"/>
        <end position="226"/>
    </location>
</feature>
<evidence type="ECO:0000256" key="5">
    <source>
        <dbReference type="ARBA" id="ARBA00022989"/>
    </source>
</evidence>
<dbReference type="OrthoDB" id="2679245at2"/>
<feature type="binding site" evidence="7">
    <location>
        <position position="149"/>
    </location>
    <ligand>
        <name>Mg(2+)</name>
        <dbReference type="ChEBI" id="CHEBI:18420"/>
    </ligand>
</feature>
<dbReference type="GO" id="GO:0044038">
    <property type="term" value="P:cell wall macromolecule biosynthetic process"/>
    <property type="evidence" value="ECO:0007669"/>
    <property type="project" value="TreeGrafter"/>
</dbReference>
<evidence type="ECO:0000256" key="3">
    <source>
        <dbReference type="ARBA" id="ARBA00022679"/>
    </source>
</evidence>
<comment type="caution">
    <text evidence="9">The sequence shown here is derived from an EMBL/GenBank/DDBJ whole genome shotgun (WGS) entry which is preliminary data.</text>
</comment>
<feature type="transmembrane region" description="Helical" evidence="8">
    <location>
        <begin position="232"/>
        <end position="250"/>
    </location>
</feature>
<evidence type="ECO:0000256" key="6">
    <source>
        <dbReference type="ARBA" id="ARBA00023136"/>
    </source>
</evidence>
<dbReference type="InterPro" id="IPR000715">
    <property type="entry name" value="Glycosyl_transferase_4"/>
</dbReference>
<evidence type="ECO:0000256" key="7">
    <source>
        <dbReference type="PIRSR" id="PIRSR600715-1"/>
    </source>
</evidence>
<evidence type="ECO:0000256" key="2">
    <source>
        <dbReference type="ARBA" id="ARBA00022475"/>
    </source>
</evidence>
<dbReference type="EMBL" id="LOHZ01000032">
    <property type="protein sequence ID" value="KYO65803.1"/>
    <property type="molecule type" value="Genomic_DNA"/>
</dbReference>
<keyword evidence="2" id="KW-1003">Cell membrane</keyword>
<comment type="subcellular location">
    <subcellularLocation>
        <location evidence="1">Cell membrane</location>
        <topology evidence="1">Multi-pass membrane protein</topology>
    </subcellularLocation>
</comment>
<feature type="transmembrane region" description="Helical" evidence="8">
    <location>
        <begin position="158"/>
        <end position="175"/>
    </location>
</feature>
<dbReference type="GO" id="GO:0071555">
    <property type="term" value="P:cell wall organization"/>
    <property type="evidence" value="ECO:0007669"/>
    <property type="project" value="TreeGrafter"/>
</dbReference>
<dbReference type="STRING" id="520767.ATZ99_14410"/>
<evidence type="ECO:0008006" key="11">
    <source>
        <dbReference type="Google" id="ProtNLM"/>
    </source>
</evidence>
<evidence type="ECO:0000256" key="1">
    <source>
        <dbReference type="ARBA" id="ARBA00004651"/>
    </source>
</evidence>
<dbReference type="PANTHER" id="PTHR22926">
    <property type="entry name" value="PHOSPHO-N-ACETYLMURAMOYL-PENTAPEPTIDE-TRANSFERASE"/>
    <property type="match status" value="1"/>
</dbReference>
<dbReference type="Pfam" id="PF00953">
    <property type="entry name" value="Glycos_transf_4"/>
    <property type="match status" value="1"/>
</dbReference>
<feature type="binding site" evidence="7">
    <location>
        <position position="208"/>
    </location>
    <ligand>
        <name>Mg(2+)</name>
        <dbReference type="ChEBI" id="CHEBI:18420"/>
    </ligand>
</feature>
<keyword evidence="5 8" id="KW-1133">Transmembrane helix</keyword>
<sequence length="269" mass="30957">MVILTIVFSIILSYYLITQFLKWDIKKVKNYKGEDIPTSGGIVFIIVQYLMNIILYTFIKEKLFIIINLFGILAIGIIGLIDDVFGQKNIKGFKGHFFCFLRGNLTTGFLKAIMGFFVSFFISYTKNGHDLKELIIDIFFICLSINAVNILDMRPGRACKFYIFLCLIGLLKLFFMKNYNIIMTIFPILFSVIVFLSFDLKEKVMMGDTGANVLGLNLGILFSWILSSKYKIIILFFLLFLNIFAEKFSISKILDYIGVRKIWKKGPVS</sequence>
<keyword evidence="6 8" id="KW-0472">Membrane</keyword>